<reference key="1">
    <citation type="journal article" date="2011" name="Mol. Biol. Evol.">
        <title>Unity in variety -- the pan-genome of the Chlamydiae.</title>
        <authorList>
            <person name="Collingro A."/>
            <person name="Tischler P."/>
            <person name="Weinmaier T."/>
            <person name="Penz T."/>
            <person name="Heinz E."/>
            <person name="Brunham R.C."/>
            <person name="Read T.D."/>
            <person name="Bavoil P.M."/>
            <person name="Sachse K."/>
            <person name="Kahane S."/>
            <person name="Friedman M.G."/>
            <person name="Rattei T."/>
            <person name="Myers G.S.A."/>
            <person name="Horn M."/>
        </authorList>
    </citation>
    <scope>NUCLEOTIDE SEQUENCE</scope>
    <source>
        <strain>UV7</strain>
    </source>
</reference>
<dbReference type="Proteomes" id="UP000000495">
    <property type="component" value="Chromosome"/>
</dbReference>
<dbReference type="HOGENOM" id="CLU_959243_0_0_0"/>
<dbReference type="RefSeq" id="WP_013924480.1">
    <property type="nucleotide sequence ID" value="NC_015702.1"/>
</dbReference>
<sequence>MFNPTQSTHSLSKYCDFKTGQITPHCQMLLEKAGIDLEEKNITKVAAKLDHLIGYTHNVNAIRSEGKYPSSEHAKKFLKYHCAQRKKIVDVQRAKGKSVSIIMLGGAPLPIRNRSLAAIKIAKKGIDIQNIVIFVRTSEEISKTEQIIINLFKAHALHVSPKIHLVGNVSTGLLEAGLKQTKEEWRGKNYMLASDPMMCDRMEAMAKKTLDEVDASCVGLASIPVKDYRKDLLLAKARTSQEIIDMTLEDIVPANLSLSQDDIIENARVELWFEAKAIHEASFAYEKNSQ</sequence>
<reference evidence="1 2" key="2">
    <citation type="journal article" date="2011" name="Mol. Biol. Evol.">
        <title>Unity in variety--the pan-genome of the Chlamydiae.</title>
        <authorList>
            <person name="Collingro A."/>
            <person name="Tischler P."/>
            <person name="Weinmaier T."/>
            <person name="Penz T."/>
            <person name="Heinz E."/>
            <person name="Brunham R.C."/>
            <person name="Read T.D."/>
            <person name="Bavoil P.M."/>
            <person name="Sachse K."/>
            <person name="Kahane S."/>
            <person name="Friedman M.G."/>
            <person name="Rattei T."/>
            <person name="Myers G.S."/>
            <person name="Horn M."/>
        </authorList>
    </citation>
    <scope>NUCLEOTIDE SEQUENCE [LARGE SCALE GENOMIC DNA]</scope>
    <source>
        <strain evidence="2">UV7</strain>
    </source>
</reference>
<organism evidence="1 2">
    <name type="scientific">Parachlamydia acanthamoebae (strain UV7)</name>
    <dbReference type="NCBI Taxonomy" id="765952"/>
    <lineage>
        <taxon>Bacteria</taxon>
        <taxon>Pseudomonadati</taxon>
        <taxon>Chlamydiota</taxon>
        <taxon>Chlamydiia</taxon>
        <taxon>Parachlamydiales</taxon>
        <taxon>Parachlamydiaceae</taxon>
        <taxon>Parachlamydia</taxon>
    </lineage>
</organism>
<dbReference type="EMBL" id="FR872580">
    <property type="protein sequence ID" value="CCB85574.1"/>
    <property type="molecule type" value="Genomic_DNA"/>
</dbReference>
<dbReference type="STRING" id="765952.PUV_06240"/>
<accession>F8KXA3</accession>
<gene>
    <name evidence="1" type="ordered locus">PUV_06240</name>
</gene>
<name>F8KXA3_PARAV</name>
<keyword evidence="2" id="KW-1185">Reference proteome</keyword>
<evidence type="ECO:0000313" key="2">
    <source>
        <dbReference type="Proteomes" id="UP000000495"/>
    </source>
</evidence>
<proteinExistence type="predicted"/>
<protein>
    <submittedName>
        <fullName evidence="1">Uncharacterized protein</fullName>
    </submittedName>
</protein>
<evidence type="ECO:0000313" key="1">
    <source>
        <dbReference type="EMBL" id="CCB85574.1"/>
    </source>
</evidence>
<dbReference type="AlphaFoldDB" id="F8KXA3"/>
<dbReference type="KEGG" id="puv:PUV_06240"/>